<dbReference type="EMBL" id="DUZY01000003">
    <property type="protein sequence ID" value="DAD32505.1"/>
    <property type="molecule type" value="Genomic_DNA"/>
</dbReference>
<dbReference type="InterPro" id="IPR002885">
    <property type="entry name" value="PPR_rpt"/>
</dbReference>
<dbReference type="FunFam" id="1.25.40.10:FF:000090">
    <property type="entry name" value="Pentatricopeptide repeat-containing protein, chloroplastic"/>
    <property type="match status" value="1"/>
</dbReference>
<reference evidence="4 5" key="1">
    <citation type="journal article" date="2020" name="Mol. Biol. Evol.">
        <title>Distinct Expression and Methylation Patterns for Genes with Different Fates following a Single Whole-Genome Duplication in Flowering Plants.</title>
        <authorList>
            <person name="Shi T."/>
            <person name="Rahmani R.S."/>
            <person name="Gugger P.F."/>
            <person name="Wang M."/>
            <person name="Li H."/>
            <person name="Zhang Y."/>
            <person name="Li Z."/>
            <person name="Wang Q."/>
            <person name="Van de Peer Y."/>
            <person name="Marchal K."/>
            <person name="Chen J."/>
        </authorList>
    </citation>
    <scope>NUCLEOTIDE SEQUENCE [LARGE SCALE GENOMIC DNA]</scope>
    <source>
        <tissue evidence="4">Leaf</tissue>
    </source>
</reference>
<proteinExistence type="inferred from homology"/>
<feature type="repeat" description="PPR" evidence="3">
    <location>
        <begin position="334"/>
        <end position="368"/>
    </location>
</feature>
<comment type="similarity">
    <text evidence="2">Belongs to the PPR family. PCMP-E subfamily.</text>
</comment>
<accession>A0A822YNB2</accession>
<comment type="caution">
    <text evidence="4">The sequence shown here is derived from an EMBL/GenBank/DDBJ whole genome shotgun (WGS) entry which is preliminary data.</text>
</comment>
<dbReference type="GO" id="GO:0009451">
    <property type="term" value="P:RNA modification"/>
    <property type="evidence" value="ECO:0007669"/>
    <property type="project" value="InterPro"/>
</dbReference>
<dbReference type="Proteomes" id="UP000607653">
    <property type="component" value="Unassembled WGS sequence"/>
</dbReference>
<dbReference type="InterPro" id="IPR046960">
    <property type="entry name" value="PPR_At4g14850-like_plant"/>
</dbReference>
<dbReference type="AlphaFoldDB" id="A0A822YNB2"/>
<feature type="repeat" description="PPR" evidence="3">
    <location>
        <begin position="134"/>
        <end position="168"/>
    </location>
</feature>
<keyword evidence="1" id="KW-0677">Repeat</keyword>
<dbReference type="Pfam" id="PF20431">
    <property type="entry name" value="E_motif"/>
    <property type="match status" value="1"/>
</dbReference>
<evidence type="ECO:0000313" key="5">
    <source>
        <dbReference type="Proteomes" id="UP000607653"/>
    </source>
</evidence>
<sequence length="517" mass="58159">MMRFRSMCRRRYTIPNPYPNHFALLLHTQPCDSNPTISSVIQELVQAGHFLKALELYAHHFNHGFRPDNQTFPYILKASTQLGDPTSGFIIHNHAIKLGYDSNLFVGNSLLLFYGRFGWLEPMHYLFENMPQRNVVTWTAVISAFNQNHQPDLAVEFFNDMLVSGCRPNSFTMATLLPSFSCRQGSSQIHSFLIKSGFESDIFVSTAMIDVYAKCGFMFSARRVFDEIPERNLISWNSMMRGHAQNGDAKKSMQLFVEMRISGGLEPDSFSVVTALRCCASLVSLGQGMEIHGYVYRSGLERILIVGNGLVDMYGKCGALELAERVFYQMQKKDVSSWTALIICYGLNGQGAKAISLFEKMKKTRAVSPNSVTLIAVLSACSHSCLIEEGFGYFRDMSVDFGIEPTMIHYLCMVDMLGRAGFFQEALKFISEMPFQANAQIWEALLGPATIQGDRKVAEMAAKRLVELEPENPDLHVQLANIYAKAGQWEDVAKIRGRMNAMRLQKITGKSLVKVVK</sequence>
<dbReference type="InterPro" id="IPR046848">
    <property type="entry name" value="E_motif"/>
</dbReference>
<evidence type="ECO:0000256" key="1">
    <source>
        <dbReference type="ARBA" id="ARBA00022737"/>
    </source>
</evidence>
<dbReference type="InterPro" id="IPR011990">
    <property type="entry name" value="TPR-like_helical_dom_sf"/>
</dbReference>
<organism evidence="4 5">
    <name type="scientific">Nelumbo nucifera</name>
    <name type="common">Sacred lotus</name>
    <dbReference type="NCBI Taxonomy" id="4432"/>
    <lineage>
        <taxon>Eukaryota</taxon>
        <taxon>Viridiplantae</taxon>
        <taxon>Streptophyta</taxon>
        <taxon>Embryophyta</taxon>
        <taxon>Tracheophyta</taxon>
        <taxon>Spermatophyta</taxon>
        <taxon>Magnoliopsida</taxon>
        <taxon>Proteales</taxon>
        <taxon>Nelumbonaceae</taxon>
        <taxon>Nelumbo</taxon>
    </lineage>
</organism>
<keyword evidence="5" id="KW-1185">Reference proteome</keyword>
<protein>
    <submittedName>
        <fullName evidence="4">Uncharacterized protein</fullName>
    </submittedName>
</protein>
<evidence type="ECO:0000313" key="4">
    <source>
        <dbReference type="EMBL" id="DAD32505.1"/>
    </source>
</evidence>
<evidence type="ECO:0000256" key="3">
    <source>
        <dbReference type="PROSITE-ProRule" id="PRU00708"/>
    </source>
</evidence>
<feature type="repeat" description="PPR" evidence="3">
    <location>
        <begin position="232"/>
        <end position="267"/>
    </location>
</feature>
<dbReference type="FunFam" id="1.25.40.10:FF:000344">
    <property type="entry name" value="Pentatricopeptide repeat-containing protein"/>
    <property type="match status" value="1"/>
</dbReference>
<dbReference type="SUPFAM" id="SSF48452">
    <property type="entry name" value="TPR-like"/>
    <property type="match status" value="1"/>
</dbReference>
<dbReference type="Gene3D" id="1.25.40.10">
    <property type="entry name" value="Tetratricopeptide repeat domain"/>
    <property type="match status" value="4"/>
</dbReference>
<dbReference type="FunFam" id="1.25.40.10:FF:000196">
    <property type="entry name" value="Pentatricopeptide repeat-containing protein At4g14850"/>
    <property type="match status" value="1"/>
</dbReference>
<dbReference type="GO" id="GO:0003723">
    <property type="term" value="F:RNA binding"/>
    <property type="evidence" value="ECO:0007669"/>
    <property type="project" value="InterPro"/>
</dbReference>
<dbReference type="PANTHER" id="PTHR47926:SF347">
    <property type="entry name" value="PENTATRICOPEPTIDE REPEAT-CONTAINING PROTEIN"/>
    <property type="match status" value="1"/>
</dbReference>
<dbReference type="Pfam" id="PF01535">
    <property type="entry name" value="PPR"/>
    <property type="match status" value="3"/>
</dbReference>
<dbReference type="Pfam" id="PF13041">
    <property type="entry name" value="PPR_2"/>
    <property type="match status" value="2"/>
</dbReference>
<dbReference type="PANTHER" id="PTHR47926">
    <property type="entry name" value="PENTATRICOPEPTIDE REPEAT-CONTAINING PROTEIN"/>
    <property type="match status" value="1"/>
</dbReference>
<dbReference type="PROSITE" id="PS51375">
    <property type="entry name" value="PPR"/>
    <property type="match status" value="3"/>
</dbReference>
<evidence type="ECO:0000256" key="2">
    <source>
        <dbReference type="ARBA" id="ARBA00061659"/>
    </source>
</evidence>
<gene>
    <name evidence="4" type="ORF">HUJ06_011356</name>
</gene>
<name>A0A822YNB2_NELNU</name>
<dbReference type="NCBIfam" id="TIGR00756">
    <property type="entry name" value="PPR"/>
    <property type="match status" value="3"/>
</dbReference>